<accession>A0A7D7QEA7</accession>
<dbReference type="Proteomes" id="UP000539710">
    <property type="component" value="Unassembled WGS sequence"/>
</dbReference>
<reference evidence="4" key="3">
    <citation type="submission" date="2020-07" db="EMBL/GenBank/DDBJ databases">
        <title>Flavobacterium sp. xlx-214.</title>
        <authorList>
            <person name="Yang C."/>
        </authorList>
    </citation>
    <scope>NUCLEOTIDE SEQUENCE [LARGE SCALE GENOMIC DNA]</scope>
    <source>
        <strain evidence="4">CX-624</strain>
    </source>
</reference>
<dbReference type="EMBL" id="CP059472">
    <property type="protein sequence ID" value="QMS97941.1"/>
    <property type="molecule type" value="Genomic_DNA"/>
</dbReference>
<dbReference type="EMBL" id="JACEUX010000002">
    <property type="protein sequence ID" value="MBA5246709.1"/>
    <property type="molecule type" value="Genomic_DNA"/>
</dbReference>
<dbReference type="RefSeq" id="WP_181886830.1">
    <property type="nucleotide sequence ID" value="NZ_CP059472.1"/>
</dbReference>
<evidence type="ECO:0000313" key="2">
    <source>
        <dbReference type="EMBL" id="QMS97941.1"/>
    </source>
</evidence>
<reference evidence="2" key="1">
    <citation type="submission" date="2020-07" db="EMBL/GenBank/DDBJ databases">
        <title>Chryseobacterium sp. CX-624.</title>
        <authorList>
            <person name="Yang C."/>
        </authorList>
    </citation>
    <scope>NUCLEOTIDE SEQUENCE</scope>
    <source>
        <strain evidence="2">CX-624</strain>
    </source>
</reference>
<reference evidence="3" key="2">
    <citation type="submission" date="2020-07" db="EMBL/GenBank/DDBJ databases">
        <title>Chryseobacterium sp.cx-624.</title>
        <authorList>
            <person name="Yang C."/>
        </authorList>
    </citation>
    <scope>NUCLEOTIDE SEQUENCE [LARGE SCALE GENOMIC DNA]</scope>
    <source>
        <strain evidence="3">cx-624</strain>
    </source>
</reference>
<name>A0A7D7QEA7_9FLAO</name>
<dbReference type="KEGG" id="cbau:H1R16_09465"/>
<dbReference type="Proteomes" id="UP000515349">
    <property type="component" value="Chromosome"/>
</dbReference>
<proteinExistence type="predicted"/>
<protein>
    <submittedName>
        <fullName evidence="2">Uncharacterized protein</fullName>
    </submittedName>
</protein>
<evidence type="ECO:0000313" key="4">
    <source>
        <dbReference type="Proteomes" id="UP000539710"/>
    </source>
</evidence>
<keyword evidence="4" id="KW-1185">Reference proteome</keyword>
<sequence length="69" mass="7968">MKTYLAILKSNFDLPDVKKKLIEEGMEFVKFYPKLKMVKIKSDANPTKSCSDIFDYVEKEKDDFSAGNP</sequence>
<dbReference type="AlphaFoldDB" id="A0A7D7QEA7"/>
<evidence type="ECO:0000313" key="3">
    <source>
        <dbReference type="Proteomes" id="UP000515349"/>
    </source>
</evidence>
<organism evidence="2 3">
    <name type="scientific">Marnyiella aurantia</name>
    <dbReference type="NCBI Taxonomy" id="2758037"/>
    <lineage>
        <taxon>Bacteria</taxon>
        <taxon>Pseudomonadati</taxon>
        <taxon>Bacteroidota</taxon>
        <taxon>Flavobacteriia</taxon>
        <taxon>Flavobacteriales</taxon>
        <taxon>Weeksellaceae</taxon>
        <taxon>Marnyiella</taxon>
    </lineage>
</organism>
<evidence type="ECO:0000313" key="1">
    <source>
        <dbReference type="EMBL" id="MBA5246709.1"/>
    </source>
</evidence>
<reference evidence="1" key="4">
    <citation type="submission" date="2020-07" db="EMBL/GenBank/DDBJ databases">
        <authorList>
            <person name="Yang C."/>
        </authorList>
    </citation>
    <scope>NUCLEOTIDE SEQUENCE</scope>
    <source>
        <strain evidence="1">Cx-624</strain>
    </source>
</reference>
<gene>
    <name evidence="2" type="ORF">H1R16_09465</name>
    <name evidence="1" type="ORF">H2507_05975</name>
</gene>